<feature type="compositionally biased region" description="Low complexity" evidence="3">
    <location>
        <begin position="500"/>
        <end position="520"/>
    </location>
</feature>
<dbReference type="PANTHER" id="PTHR24366">
    <property type="entry name" value="IG(IMMUNOGLOBULIN) AND LRR(LEUCINE RICH REPEAT) DOMAINS"/>
    <property type="match status" value="1"/>
</dbReference>
<keyword evidence="4" id="KW-0732">Signal</keyword>
<feature type="signal peptide" evidence="4">
    <location>
        <begin position="1"/>
        <end position="24"/>
    </location>
</feature>
<dbReference type="RefSeq" id="XP_049308229.1">
    <property type="nucleotide sequence ID" value="XM_049452272.1"/>
</dbReference>
<evidence type="ECO:0000256" key="3">
    <source>
        <dbReference type="SAM" id="MobiDB-lite"/>
    </source>
</evidence>
<keyword evidence="1" id="KW-0433">Leucine-rich repeat</keyword>
<feature type="compositionally biased region" description="Low complexity" evidence="3">
    <location>
        <begin position="454"/>
        <end position="473"/>
    </location>
</feature>
<dbReference type="SUPFAM" id="SSF52058">
    <property type="entry name" value="L domain-like"/>
    <property type="match status" value="1"/>
</dbReference>
<dbReference type="RefSeq" id="XP_049308228.1">
    <property type="nucleotide sequence ID" value="XM_049452271.1"/>
</dbReference>
<evidence type="ECO:0000256" key="4">
    <source>
        <dbReference type="SAM" id="SignalP"/>
    </source>
</evidence>
<evidence type="ECO:0000313" key="5">
    <source>
        <dbReference type="Proteomes" id="UP001652620"/>
    </source>
</evidence>
<proteinExistence type="predicted"/>
<evidence type="ECO:0000256" key="1">
    <source>
        <dbReference type="ARBA" id="ARBA00022614"/>
    </source>
</evidence>
<dbReference type="InterPro" id="IPR032675">
    <property type="entry name" value="LRR_dom_sf"/>
</dbReference>
<organism evidence="5 6">
    <name type="scientific">Bactrocera dorsalis</name>
    <name type="common">Oriental fruit fly</name>
    <name type="synonym">Dacus dorsalis</name>
    <dbReference type="NCBI Taxonomy" id="27457"/>
    <lineage>
        <taxon>Eukaryota</taxon>
        <taxon>Metazoa</taxon>
        <taxon>Ecdysozoa</taxon>
        <taxon>Arthropoda</taxon>
        <taxon>Hexapoda</taxon>
        <taxon>Insecta</taxon>
        <taxon>Pterygota</taxon>
        <taxon>Neoptera</taxon>
        <taxon>Endopterygota</taxon>
        <taxon>Diptera</taxon>
        <taxon>Brachycera</taxon>
        <taxon>Muscomorpha</taxon>
        <taxon>Tephritoidea</taxon>
        <taxon>Tephritidae</taxon>
        <taxon>Bactrocera</taxon>
        <taxon>Bactrocera</taxon>
    </lineage>
</organism>
<name>A0ABM3JG89_BACDO</name>
<evidence type="ECO:0000313" key="7">
    <source>
        <dbReference type="RefSeq" id="XP_049308229.1"/>
    </source>
</evidence>
<sequence length="599" mass="65212">MKVFIMPLLIVFLLLLVLGNTSLSIESYELTPSAEVDTVAAPSQMKNVITVASIRNGKLLEGYELSSAENDDEEEKGRETADVSVQLLKEVQPKTTAMGFVCTDNNSCQTLICVGGPIYDLRFEFDYILEWCGNKPFDVIIENCTFNQNTISRSTFSGNFKMSTLTIRNCTLDTIVDNAFNYQTVNKLTNLTFVGTQLKALNAQTFLGLETVDNFQLFNVLKQEALPFSASNFLQPMAASLSNLVLQQREESCCSNAIYDPTEWLGGNSGTVYSKLLYVDLSGTNFNDTLNGDTFAKLSAVQELRLANCSLSIIAENVFTGIMSTLKSLDLRYNRLQTLDGELLAAAIPRGINMELGWNMWRCDCDNMETIEYMKQIKNNSAADTVCATPKELQGTQIRFAQLTCDDTTTLTTIMTTLTSIGATTTIAVETTTIKVTTTDYNTREPTRPTSQETSPSSTNTIANSTSSTTISADSTFQTSTSITCITPTTTVDRTEKTTESNSETPSTSSTTTNINATLSTSSSTTSIMSTTTDSTIINTTESHSETSSTFFTTANDNSTLPTLSTSSSTTIMIPTTSDDSDEDTTVSTSSGAASIHRW</sequence>
<dbReference type="PANTHER" id="PTHR24366:SF96">
    <property type="entry name" value="LEUCINE RICH REPEAT CONTAINING 53"/>
    <property type="match status" value="1"/>
</dbReference>
<feature type="region of interest" description="Disordered" evidence="3">
    <location>
        <begin position="440"/>
        <end position="473"/>
    </location>
</feature>
<accession>A0ABM3JG89</accession>
<dbReference type="Gene3D" id="3.80.10.10">
    <property type="entry name" value="Ribonuclease Inhibitor"/>
    <property type="match status" value="1"/>
</dbReference>
<feature type="region of interest" description="Disordered" evidence="3">
    <location>
        <begin position="490"/>
        <end position="520"/>
    </location>
</feature>
<feature type="chain" id="PRO_5045024725" evidence="4">
    <location>
        <begin position="25"/>
        <end position="599"/>
    </location>
</feature>
<protein>
    <submittedName>
        <fullName evidence="6 7">Uncharacterized protein LOC115066156</fullName>
    </submittedName>
</protein>
<evidence type="ECO:0000313" key="6">
    <source>
        <dbReference type="RefSeq" id="XP_049308228.1"/>
    </source>
</evidence>
<gene>
    <name evidence="6 7" type="primary">LOC115066156</name>
</gene>
<evidence type="ECO:0000256" key="2">
    <source>
        <dbReference type="ARBA" id="ARBA00022737"/>
    </source>
</evidence>
<keyword evidence="5" id="KW-1185">Reference proteome</keyword>
<dbReference type="GeneID" id="115066156"/>
<dbReference type="SMART" id="SM00369">
    <property type="entry name" value="LRR_TYP"/>
    <property type="match status" value="2"/>
</dbReference>
<reference evidence="6 7" key="1">
    <citation type="submission" date="2025-05" db="UniProtKB">
        <authorList>
            <consortium name="RefSeq"/>
        </authorList>
    </citation>
    <scope>IDENTIFICATION</scope>
    <source>
        <tissue evidence="6 7">Adult</tissue>
    </source>
</reference>
<keyword evidence="2" id="KW-0677">Repeat</keyword>
<dbReference type="InterPro" id="IPR003591">
    <property type="entry name" value="Leu-rich_rpt_typical-subtyp"/>
</dbReference>
<dbReference type="Proteomes" id="UP001652620">
    <property type="component" value="Chromosome 3"/>
</dbReference>
<feature type="region of interest" description="Disordered" evidence="3">
    <location>
        <begin position="576"/>
        <end position="599"/>
    </location>
</feature>